<organism evidence="3 4">
    <name type="scientific">Streptomyces axinellae</name>
    <dbReference type="NCBI Taxonomy" id="552788"/>
    <lineage>
        <taxon>Bacteria</taxon>
        <taxon>Bacillati</taxon>
        <taxon>Actinomycetota</taxon>
        <taxon>Actinomycetes</taxon>
        <taxon>Kitasatosporales</taxon>
        <taxon>Streptomycetaceae</taxon>
        <taxon>Streptomyces</taxon>
    </lineage>
</organism>
<accession>A0ABP6CZF7</accession>
<evidence type="ECO:0000256" key="1">
    <source>
        <dbReference type="SAM" id="MobiDB-lite"/>
    </source>
</evidence>
<gene>
    <name evidence="3" type="ORF">GCM10009863_51410</name>
</gene>
<dbReference type="Proteomes" id="UP001501447">
    <property type="component" value="Unassembled WGS sequence"/>
</dbReference>
<feature type="region of interest" description="Disordered" evidence="1">
    <location>
        <begin position="129"/>
        <end position="153"/>
    </location>
</feature>
<reference evidence="4" key="1">
    <citation type="journal article" date="2019" name="Int. J. Syst. Evol. Microbiol.">
        <title>The Global Catalogue of Microorganisms (GCM) 10K type strain sequencing project: providing services to taxonomists for standard genome sequencing and annotation.</title>
        <authorList>
            <consortium name="The Broad Institute Genomics Platform"/>
            <consortium name="The Broad Institute Genome Sequencing Center for Infectious Disease"/>
            <person name="Wu L."/>
            <person name="Ma J."/>
        </authorList>
    </citation>
    <scope>NUCLEOTIDE SEQUENCE [LARGE SCALE GENOMIC DNA]</scope>
    <source>
        <strain evidence="4">JCM 16373</strain>
    </source>
</reference>
<keyword evidence="2" id="KW-0812">Transmembrane</keyword>
<evidence type="ECO:0000313" key="4">
    <source>
        <dbReference type="Proteomes" id="UP001501447"/>
    </source>
</evidence>
<dbReference type="RefSeq" id="WP_344568899.1">
    <property type="nucleotide sequence ID" value="NZ_BAAARJ010000018.1"/>
</dbReference>
<dbReference type="EMBL" id="BAAARJ010000018">
    <property type="protein sequence ID" value="GAA2629739.1"/>
    <property type="molecule type" value="Genomic_DNA"/>
</dbReference>
<sequence length="153" mass="15903">MTAPASDARAAAHGLANAVEEALAEATPSRYRDETKPPEFGPTPPVPQPGRPPMSQRATDASALMLAGSALTVAVGGAATGILWASGNADPVVVGLIAGAPPALLLALTRVLRHAKETAEAMPVEHHHHYTGPVHQDQRHSSTRGVWARTNNH</sequence>
<feature type="transmembrane region" description="Helical" evidence="2">
    <location>
        <begin position="63"/>
        <end position="86"/>
    </location>
</feature>
<comment type="caution">
    <text evidence="3">The sequence shown here is derived from an EMBL/GenBank/DDBJ whole genome shotgun (WGS) entry which is preliminary data.</text>
</comment>
<keyword evidence="2" id="KW-1133">Transmembrane helix</keyword>
<feature type="compositionally biased region" description="Pro residues" evidence="1">
    <location>
        <begin position="39"/>
        <end position="52"/>
    </location>
</feature>
<keyword evidence="2" id="KW-0472">Membrane</keyword>
<proteinExistence type="predicted"/>
<name>A0ABP6CZF7_9ACTN</name>
<evidence type="ECO:0000313" key="3">
    <source>
        <dbReference type="EMBL" id="GAA2629739.1"/>
    </source>
</evidence>
<protein>
    <submittedName>
        <fullName evidence="3">Uncharacterized protein</fullName>
    </submittedName>
</protein>
<feature type="transmembrane region" description="Helical" evidence="2">
    <location>
        <begin position="92"/>
        <end position="112"/>
    </location>
</feature>
<feature type="region of interest" description="Disordered" evidence="1">
    <location>
        <begin position="24"/>
        <end position="60"/>
    </location>
</feature>
<evidence type="ECO:0000256" key="2">
    <source>
        <dbReference type="SAM" id="Phobius"/>
    </source>
</evidence>
<keyword evidence="4" id="KW-1185">Reference proteome</keyword>